<dbReference type="AlphaFoldDB" id="A0A8S4A1M6"/>
<evidence type="ECO:0000256" key="12">
    <source>
        <dbReference type="ARBA" id="ARBA00022842"/>
    </source>
</evidence>
<keyword evidence="10" id="KW-0418">Kinase</keyword>
<dbReference type="InterPro" id="IPR015912">
    <property type="entry name" value="Phosphofructokinase_CS"/>
</dbReference>
<dbReference type="PANTHER" id="PTHR13697">
    <property type="entry name" value="PHOSPHOFRUCTOKINASE"/>
    <property type="match status" value="1"/>
</dbReference>
<keyword evidence="8" id="KW-0479">Metal-binding</keyword>
<dbReference type="PANTHER" id="PTHR13697:SF4">
    <property type="entry name" value="ATP-DEPENDENT 6-PHOSPHOFRUCTOKINASE"/>
    <property type="match status" value="1"/>
</dbReference>
<dbReference type="EC" id="2.7.1.11" evidence="4"/>
<dbReference type="Proteomes" id="UP000678393">
    <property type="component" value="Unassembled WGS sequence"/>
</dbReference>
<keyword evidence="7" id="KW-0808">Transferase</keyword>
<feature type="domain" description="Phosphofructokinase" evidence="15">
    <location>
        <begin position="56"/>
        <end position="364"/>
    </location>
</feature>
<keyword evidence="11" id="KW-0067">ATP-binding</keyword>
<evidence type="ECO:0000256" key="6">
    <source>
        <dbReference type="ARBA" id="ARBA00022533"/>
    </source>
</evidence>
<dbReference type="PROSITE" id="PS00433">
    <property type="entry name" value="PHOSPHOFRUCTOKINASE"/>
    <property type="match status" value="1"/>
</dbReference>
<dbReference type="GO" id="GO:0005945">
    <property type="term" value="C:6-phosphofructokinase complex"/>
    <property type="evidence" value="ECO:0007669"/>
    <property type="project" value="TreeGrafter"/>
</dbReference>
<protein>
    <recommendedName>
        <fullName evidence="4">6-phosphofructokinase</fullName>
        <ecNumber evidence="4">2.7.1.11</ecNumber>
    </recommendedName>
</protein>
<evidence type="ECO:0000256" key="4">
    <source>
        <dbReference type="ARBA" id="ARBA00012055"/>
    </source>
</evidence>
<evidence type="ECO:0000256" key="9">
    <source>
        <dbReference type="ARBA" id="ARBA00022741"/>
    </source>
</evidence>
<proteinExistence type="predicted"/>
<dbReference type="GO" id="GO:0030388">
    <property type="term" value="P:fructose 1,6-bisphosphate metabolic process"/>
    <property type="evidence" value="ECO:0007669"/>
    <property type="project" value="TreeGrafter"/>
</dbReference>
<evidence type="ECO:0000256" key="10">
    <source>
        <dbReference type="ARBA" id="ARBA00022777"/>
    </source>
</evidence>
<keyword evidence="6" id="KW-0021">Allosteric enzyme</keyword>
<evidence type="ECO:0000256" key="14">
    <source>
        <dbReference type="ARBA" id="ARBA00048070"/>
    </source>
</evidence>
<evidence type="ECO:0000259" key="15">
    <source>
        <dbReference type="Pfam" id="PF00365"/>
    </source>
</evidence>
<keyword evidence="13" id="KW-0324">Glycolysis</keyword>
<evidence type="ECO:0000256" key="7">
    <source>
        <dbReference type="ARBA" id="ARBA00022679"/>
    </source>
</evidence>
<accession>A0A8S4A1M6</accession>
<dbReference type="GO" id="GO:0016208">
    <property type="term" value="F:AMP binding"/>
    <property type="evidence" value="ECO:0007669"/>
    <property type="project" value="TreeGrafter"/>
</dbReference>
<dbReference type="GO" id="GO:0061621">
    <property type="term" value="P:canonical glycolysis"/>
    <property type="evidence" value="ECO:0007669"/>
    <property type="project" value="TreeGrafter"/>
</dbReference>
<evidence type="ECO:0000256" key="11">
    <source>
        <dbReference type="ARBA" id="ARBA00022840"/>
    </source>
</evidence>
<dbReference type="PRINTS" id="PR00476">
    <property type="entry name" value="PHFRCTKINASE"/>
</dbReference>
<evidence type="ECO:0000256" key="13">
    <source>
        <dbReference type="ARBA" id="ARBA00023152"/>
    </source>
</evidence>
<dbReference type="GO" id="GO:0003872">
    <property type="term" value="F:6-phosphofructokinase activity"/>
    <property type="evidence" value="ECO:0007669"/>
    <property type="project" value="UniProtKB-EC"/>
</dbReference>
<evidence type="ECO:0000256" key="5">
    <source>
        <dbReference type="ARBA" id="ARBA00022490"/>
    </source>
</evidence>
<comment type="subcellular location">
    <subcellularLocation>
        <location evidence="2">Cytoplasm</location>
    </subcellularLocation>
</comment>
<dbReference type="GO" id="GO:0046872">
    <property type="term" value="F:metal ion binding"/>
    <property type="evidence" value="ECO:0007669"/>
    <property type="project" value="UniProtKB-KW"/>
</dbReference>
<dbReference type="EMBL" id="CAJHNH020008455">
    <property type="protein sequence ID" value="CAG5135793.1"/>
    <property type="molecule type" value="Genomic_DNA"/>
</dbReference>
<evidence type="ECO:0000256" key="1">
    <source>
        <dbReference type="ARBA" id="ARBA00001946"/>
    </source>
</evidence>
<dbReference type="InterPro" id="IPR035966">
    <property type="entry name" value="PKF_sf"/>
</dbReference>
<dbReference type="Gene3D" id="3.40.50.460">
    <property type="entry name" value="Phosphofructokinase domain"/>
    <property type="match status" value="1"/>
</dbReference>
<dbReference type="GO" id="GO:0006002">
    <property type="term" value="P:fructose 6-phosphate metabolic process"/>
    <property type="evidence" value="ECO:0007669"/>
    <property type="project" value="InterPro"/>
</dbReference>
<keyword evidence="5" id="KW-0963">Cytoplasm</keyword>
<keyword evidence="12" id="KW-0460">Magnesium</keyword>
<feature type="domain" description="Phosphofructokinase" evidence="15">
    <location>
        <begin position="441"/>
        <end position="590"/>
    </location>
</feature>
<keyword evidence="17" id="KW-1185">Reference proteome</keyword>
<evidence type="ECO:0000256" key="3">
    <source>
        <dbReference type="ARBA" id="ARBA00004679"/>
    </source>
</evidence>
<evidence type="ECO:0000313" key="17">
    <source>
        <dbReference type="Proteomes" id="UP000678393"/>
    </source>
</evidence>
<dbReference type="GO" id="GO:0042802">
    <property type="term" value="F:identical protein binding"/>
    <property type="evidence" value="ECO:0007669"/>
    <property type="project" value="TreeGrafter"/>
</dbReference>
<comment type="pathway">
    <text evidence="3">Carbohydrate degradation; glycolysis; D-glyceraldehyde 3-phosphate and glycerone phosphate from D-glucose: step 3/4.</text>
</comment>
<dbReference type="GO" id="GO:0070095">
    <property type="term" value="F:fructose-6-phosphate binding"/>
    <property type="evidence" value="ECO:0007669"/>
    <property type="project" value="TreeGrafter"/>
</dbReference>
<dbReference type="InterPro" id="IPR000023">
    <property type="entry name" value="Phosphofructokinase_dom"/>
</dbReference>
<dbReference type="InterPro" id="IPR009161">
    <property type="entry name" value="6-Pfructokinase_euk"/>
</dbReference>
<dbReference type="InterPro" id="IPR022953">
    <property type="entry name" value="ATP_PFK"/>
</dbReference>
<evidence type="ECO:0000256" key="8">
    <source>
        <dbReference type="ARBA" id="ARBA00022723"/>
    </source>
</evidence>
<sequence>MEEEDTMWEEIFHNTLDRILKRHMSLEANAMKQHEELHLPSAEGIPLVAGAWMGRRIAVFTSGGDSQGMNAAVRAIVRVGMYLGCKVYYIKEGYQGMVDGGENIEEATWFSTSNMIHVGGTLIGSARCMDFKERWGRLKAAQNLIEHGITNLIAIGGDGSLTGAYCFRKEWPSLLRELVDRNILSQDVLTDCSYLNIVGLVGSIDNDFCGTSMTIGVDSALHRIQEAVDDIMTTAVSHKRAFVLEIMGRMCGYLPLLAGISSEATAIFIPEDPPQGDWRQNLCDQLIEKSKAGEVRRTHIILVAEGAIDHSGNPIKCNDVQKVLSERMKMDVRVTVLGHVQRGGNTSAFDRLLGTRMGAEAVVALMESSPDTPAYVISLDGYEIVRTPLMKAVEQTKKVGEMLEDRNFDEVVKLRGPVKSLSAVILIILMYIILNLQRMYRIAMVHVGHPAGGMNAAARGFVGVCVSKGYEPVFIYDSWKGLCKNKVRHVEWNDVHHWTSAGGSLIGTSWETASEVGILQIARKLDEHNISGLVIVGGFEAFQSAYEMSQKRKVYPELCIPINVIPASIANNIPGVSVTIGCDTAMNQICK</sequence>
<feature type="non-terminal residue" evidence="16">
    <location>
        <position position="591"/>
    </location>
</feature>
<evidence type="ECO:0000256" key="2">
    <source>
        <dbReference type="ARBA" id="ARBA00004496"/>
    </source>
</evidence>
<dbReference type="NCBIfam" id="TIGR02478">
    <property type="entry name" value="6PF1K_euk"/>
    <property type="match status" value="1"/>
</dbReference>
<comment type="caution">
    <text evidence="16">The sequence shown here is derived from an EMBL/GenBank/DDBJ whole genome shotgun (WGS) entry which is preliminary data.</text>
</comment>
<comment type="cofactor">
    <cofactor evidence="1">
        <name>Mg(2+)</name>
        <dbReference type="ChEBI" id="CHEBI:18420"/>
    </cofactor>
</comment>
<comment type="catalytic activity">
    <reaction evidence="14">
        <text>beta-D-fructose 6-phosphate + ATP = beta-D-fructose 1,6-bisphosphate + ADP + H(+)</text>
        <dbReference type="Rhea" id="RHEA:16109"/>
        <dbReference type="ChEBI" id="CHEBI:15378"/>
        <dbReference type="ChEBI" id="CHEBI:30616"/>
        <dbReference type="ChEBI" id="CHEBI:32966"/>
        <dbReference type="ChEBI" id="CHEBI:57634"/>
        <dbReference type="ChEBI" id="CHEBI:456216"/>
        <dbReference type="EC" id="2.7.1.11"/>
    </reaction>
</comment>
<dbReference type="OrthoDB" id="537915at2759"/>
<organism evidence="16 17">
    <name type="scientific">Candidula unifasciata</name>
    <dbReference type="NCBI Taxonomy" id="100452"/>
    <lineage>
        <taxon>Eukaryota</taxon>
        <taxon>Metazoa</taxon>
        <taxon>Spiralia</taxon>
        <taxon>Lophotrochozoa</taxon>
        <taxon>Mollusca</taxon>
        <taxon>Gastropoda</taxon>
        <taxon>Heterobranchia</taxon>
        <taxon>Euthyneura</taxon>
        <taxon>Panpulmonata</taxon>
        <taxon>Eupulmonata</taxon>
        <taxon>Stylommatophora</taxon>
        <taxon>Helicina</taxon>
        <taxon>Helicoidea</taxon>
        <taxon>Geomitridae</taxon>
        <taxon>Candidula</taxon>
    </lineage>
</organism>
<dbReference type="GO" id="GO:0048029">
    <property type="term" value="F:monosaccharide binding"/>
    <property type="evidence" value="ECO:0007669"/>
    <property type="project" value="TreeGrafter"/>
</dbReference>
<reference evidence="16" key="1">
    <citation type="submission" date="2021-04" db="EMBL/GenBank/DDBJ databases">
        <authorList>
            <consortium name="Molecular Ecology Group"/>
        </authorList>
    </citation>
    <scope>NUCLEOTIDE SEQUENCE</scope>
</reference>
<evidence type="ECO:0000313" key="16">
    <source>
        <dbReference type="EMBL" id="CAG5135793.1"/>
    </source>
</evidence>
<name>A0A8S4A1M6_9EUPU</name>
<dbReference type="Pfam" id="PF00365">
    <property type="entry name" value="PFK"/>
    <property type="match status" value="2"/>
</dbReference>
<dbReference type="GO" id="GO:0005524">
    <property type="term" value="F:ATP binding"/>
    <property type="evidence" value="ECO:0007669"/>
    <property type="project" value="UniProtKB-KW"/>
</dbReference>
<keyword evidence="9" id="KW-0547">Nucleotide-binding</keyword>
<dbReference type="SUPFAM" id="SSF53784">
    <property type="entry name" value="Phosphofructokinase"/>
    <property type="match status" value="2"/>
</dbReference>
<dbReference type="FunFam" id="3.40.50.460:FF:000002">
    <property type="entry name" value="ATP-dependent 6-phosphofructokinase"/>
    <property type="match status" value="1"/>
</dbReference>
<gene>
    <name evidence="16" type="ORF">CUNI_LOCUS21351</name>
</gene>
<dbReference type="Gene3D" id="3.40.50.450">
    <property type="match status" value="2"/>
</dbReference>